<dbReference type="CDD" id="cd06170">
    <property type="entry name" value="LuxR_C_like"/>
    <property type="match status" value="1"/>
</dbReference>
<dbReference type="SMART" id="SM00421">
    <property type="entry name" value="HTH_LUXR"/>
    <property type="match status" value="1"/>
</dbReference>
<dbReference type="InterPro" id="IPR016032">
    <property type="entry name" value="Sig_transdc_resp-reg_C-effctor"/>
</dbReference>
<dbReference type="InterPro" id="IPR019734">
    <property type="entry name" value="TPR_rpt"/>
</dbReference>
<dbReference type="Proteomes" id="UP001221328">
    <property type="component" value="Unassembled WGS sequence"/>
</dbReference>
<evidence type="ECO:0000259" key="2">
    <source>
        <dbReference type="PROSITE" id="PS50043"/>
    </source>
</evidence>
<dbReference type="InterPro" id="IPR039420">
    <property type="entry name" value="WalR-like"/>
</dbReference>
<feature type="domain" description="HTH luxR-type" evidence="2">
    <location>
        <begin position="477"/>
        <end position="542"/>
    </location>
</feature>
<comment type="caution">
    <text evidence="3">The sequence shown here is derived from an EMBL/GenBank/DDBJ whole genome shotgun (WGS) entry which is preliminary data.</text>
</comment>
<dbReference type="PANTHER" id="PTHR43214">
    <property type="entry name" value="TWO-COMPONENT RESPONSE REGULATOR"/>
    <property type="match status" value="1"/>
</dbReference>
<dbReference type="InterPro" id="IPR011990">
    <property type="entry name" value="TPR-like_helical_dom_sf"/>
</dbReference>
<dbReference type="PANTHER" id="PTHR43214:SF43">
    <property type="entry name" value="TWO-COMPONENT RESPONSE REGULATOR"/>
    <property type="match status" value="1"/>
</dbReference>
<dbReference type="SUPFAM" id="SSF48452">
    <property type="entry name" value="TPR-like"/>
    <property type="match status" value="1"/>
</dbReference>
<evidence type="ECO:0000313" key="3">
    <source>
        <dbReference type="EMBL" id="MDC2956563.1"/>
    </source>
</evidence>
<dbReference type="SUPFAM" id="SSF46894">
    <property type="entry name" value="C-terminal effector domain of the bipartite response regulators"/>
    <property type="match status" value="1"/>
</dbReference>
<evidence type="ECO:0000313" key="4">
    <source>
        <dbReference type="Proteomes" id="UP001221328"/>
    </source>
</evidence>
<dbReference type="Pfam" id="PF13424">
    <property type="entry name" value="TPR_12"/>
    <property type="match status" value="1"/>
</dbReference>
<organism evidence="3 4">
    <name type="scientific">Streptomyces gilvifuscus</name>
    <dbReference type="NCBI Taxonomy" id="1550617"/>
    <lineage>
        <taxon>Bacteria</taxon>
        <taxon>Bacillati</taxon>
        <taxon>Actinomycetota</taxon>
        <taxon>Actinomycetes</taxon>
        <taxon>Kitasatosporales</taxon>
        <taxon>Streptomycetaceae</taxon>
        <taxon>Streptomyces</taxon>
    </lineage>
</organism>
<protein>
    <submittedName>
        <fullName evidence="3">LuxR C-terminal-related transcriptional regulator</fullName>
    </submittedName>
</protein>
<evidence type="ECO:0000256" key="1">
    <source>
        <dbReference type="ARBA" id="ARBA00023125"/>
    </source>
</evidence>
<name>A0ABT5FVN6_9ACTN</name>
<keyword evidence="4" id="KW-1185">Reference proteome</keyword>
<sequence>MTATPELARTEYAQHRWGAARDLFAAAASADLTAADLERWGLAAFLTGHDAESDTARERAHHAYARAGDVDGACRVAYWLALALTLRGEPARGGGWFGSVRSILDAHSVTDSVWTGFLLVPRAMTAFFGNDLPTSLALAEQAIEYAARFGDPDLAALAHNAHGQALVGSGAVEAGLSELDEVMVRVTTAEGVSPQLVGLVYCAVINTCRDVFDVRRSREWTSALSRWCAAQPDLVPYRGQCTVHRAEILQLTGSWPDADAEVARACAQAEALTRDPATGMALYQRGELLRLRGDLVAAEAAYREAIRVGHDPQPGFALLRLAERRTGTALAAIRRALDEASRPSLRARLLPAYVEIALAADDVQAARRAAEELVDISGPRSAPLLDAAAQQAIGAVRLAEGDPVAALPCLRRARSLAQAIPAPYDVARSRTLIALACRALGDHESAELELGAARWIFEQLGAVPEVERMDGLTRRSEPPAPGRLTLREVEVLRAVATGATNRAIAESMFLSEKTVARHVANIFTKLDLSSRAAATAFAYEHHLV</sequence>
<dbReference type="Gene3D" id="1.10.10.10">
    <property type="entry name" value="Winged helix-like DNA-binding domain superfamily/Winged helix DNA-binding domain"/>
    <property type="match status" value="1"/>
</dbReference>
<dbReference type="Gene3D" id="1.25.40.10">
    <property type="entry name" value="Tetratricopeptide repeat domain"/>
    <property type="match status" value="2"/>
</dbReference>
<gene>
    <name evidence="3" type="ORF">PO587_19000</name>
</gene>
<keyword evidence="1" id="KW-0238">DNA-binding</keyword>
<dbReference type="Pfam" id="PF00196">
    <property type="entry name" value="GerE"/>
    <property type="match status" value="1"/>
</dbReference>
<dbReference type="InterPro" id="IPR000792">
    <property type="entry name" value="Tscrpt_reg_LuxR_C"/>
</dbReference>
<dbReference type="RefSeq" id="WP_272175940.1">
    <property type="nucleotide sequence ID" value="NZ_JAQOSK010000007.1"/>
</dbReference>
<dbReference type="PROSITE" id="PS50043">
    <property type="entry name" value="HTH_LUXR_2"/>
    <property type="match status" value="1"/>
</dbReference>
<reference evidence="3 4" key="1">
    <citation type="journal article" date="2015" name="Int. J. Syst. Evol. Microbiol.">
        <title>Streptomyces gilvifuscus sp. nov., an actinomycete that produces antibacterial compounds isolated from soil.</title>
        <authorList>
            <person name="Nguyen T.M."/>
            <person name="Kim J."/>
        </authorList>
    </citation>
    <scope>NUCLEOTIDE SEQUENCE [LARGE SCALE GENOMIC DNA]</scope>
    <source>
        <strain evidence="3 4">T113</strain>
    </source>
</reference>
<dbReference type="EMBL" id="JAQOSK010000007">
    <property type="protein sequence ID" value="MDC2956563.1"/>
    <property type="molecule type" value="Genomic_DNA"/>
</dbReference>
<dbReference type="PROSITE" id="PS00622">
    <property type="entry name" value="HTH_LUXR_1"/>
    <property type="match status" value="1"/>
</dbReference>
<proteinExistence type="predicted"/>
<dbReference type="PRINTS" id="PR00038">
    <property type="entry name" value="HTHLUXR"/>
</dbReference>
<dbReference type="InterPro" id="IPR036388">
    <property type="entry name" value="WH-like_DNA-bd_sf"/>
</dbReference>
<dbReference type="SMART" id="SM00028">
    <property type="entry name" value="TPR"/>
    <property type="match status" value="2"/>
</dbReference>
<accession>A0ABT5FVN6</accession>